<proteinExistence type="predicted"/>
<comment type="caution">
    <text evidence="1">The sequence shown here is derived from an EMBL/GenBank/DDBJ whole genome shotgun (WGS) entry which is preliminary data.</text>
</comment>
<sequence length="113" mass="12642">MIEAKTDLNSLRLGYAADQIIFNWENNKSEFRIDGGPAGGKHKPGMGAIPPKKFVKIRWVVTPRRQSIYVDGQLRFSDDSDYSDINNPVKVMSVNAKITVKSIKVRELPSAAH</sequence>
<reference evidence="1 2" key="1">
    <citation type="journal article" date="2011" name="J. Bacteriol.">
        <title>Genome sequence of Chthoniobacter flavus Ellin428, an aerobic heterotrophic soil bacterium.</title>
        <authorList>
            <person name="Kant R."/>
            <person name="van Passel M.W."/>
            <person name="Palva A."/>
            <person name="Lucas S."/>
            <person name="Lapidus A."/>
            <person name="Glavina Del Rio T."/>
            <person name="Dalin E."/>
            <person name="Tice H."/>
            <person name="Bruce D."/>
            <person name="Goodwin L."/>
            <person name="Pitluck S."/>
            <person name="Larimer F.W."/>
            <person name="Land M.L."/>
            <person name="Hauser L."/>
            <person name="Sangwan P."/>
            <person name="de Vos W.M."/>
            <person name="Janssen P.H."/>
            <person name="Smidt H."/>
        </authorList>
    </citation>
    <scope>NUCLEOTIDE SEQUENCE [LARGE SCALE GENOMIC DNA]</scope>
    <source>
        <strain evidence="1 2">Ellin428</strain>
    </source>
</reference>
<dbReference type="EMBL" id="ABVL01000002">
    <property type="protein sequence ID" value="EDY21511.1"/>
    <property type="molecule type" value="Genomic_DNA"/>
</dbReference>
<protein>
    <submittedName>
        <fullName evidence="1">Uncharacterized protein</fullName>
    </submittedName>
</protein>
<gene>
    <name evidence="1" type="ORF">CfE428DRAFT_0756</name>
</gene>
<keyword evidence="2" id="KW-1185">Reference proteome</keyword>
<evidence type="ECO:0000313" key="2">
    <source>
        <dbReference type="Proteomes" id="UP000005824"/>
    </source>
</evidence>
<dbReference type="InParanoid" id="B4CVR9"/>
<organism evidence="1 2">
    <name type="scientific">Chthoniobacter flavus Ellin428</name>
    <dbReference type="NCBI Taxonomy" id="497964"/>
    <lineage>
        <taxon>Bacteria</taxon>
        <taxon>Pseudomonadati</taxon>
        <taxon>Verrucomicrobiota</taxon>
        <taxon>Spartobacteria</taxon>
        <taxon>Chthoniobacterales</taxon>
        <taxon>Chthoniobacteraceae</taxon>
        <taxon>Chthoniobacter</taxon>
    </lineage>
</organism>
<dbReference type="AlphaFoldDB" id="B4CVR9"/>
<name>B4CVR9_9BACT</name>
<evidence type="ECO:0000313" key="1">
    <source>
        <dbReference type="EMBL" id="EDY21511.1"/>
    </source>
</evidence>
<dbReference type="Proteomes" id="UP000005824">
    <property type="component" value="Unassembled WGS sequence"/>
</dbReference>
<accession>B4CVR9</accession>